<evidence type="ECO:0008006" key="5">
    <source>
        <dbReference type="Google" id="ProtNLM"/>
    </source>
</evidence>
<feature type="compositionally biased region" description="Polar residues" evidence="1">
    <location>
        <begin position="151"/>
        <end position="167"/>
    </location>
</feature>
<feature type="region of interest" description="Disordered" evidence="1">
    <location>
        <begin position="1"/>
        <end position="175"/>
    </location>
</feature>
<evidence type="ECO:0000313" key="4">
    <source>
        <dbReference type="Proteomes" id="UP001442841"/>
    </source>
</evidence>
<keyword evidence="2" id="KW-0812">Transmembrane</keyword>
<keyword evidence="2" id="KW-1133">Transmembrane helix</keyword>
<keyword evidence="4" id="KW-1185">Reference proteome</keyword>
<dbReference type="RefSeq" id="WP_425309390.1">
    <property type="nucleotide sequence ID" value="NZ_CP154795.1"/>
</dbReference>
<feature type="compositionally biased region" description="Low complexity" evidence="1">
    <location>
        <begin position="118"/>
        <end position="145"/>
    </location>
</feature>
<evidence type="ECO:0000256" key="1">
    <source>
        <dbReference type="SAM" id="MobiDB-lite"/>
    </source>
</evidence>
<sequence length="521" mass="54903">MSQPPGYPGATPDNPHGGRPNDPWGSGDPQGPGSQPSAPGSQNSASGWPGPESQSSAGNQPPPAESQSSSGGWSWESAGSAGSAGSANWSGEATQAFPPGGRFQGQQGPGGPGGPGPHTGNQPTQQQPWTPRQQPNQPYPTQQQPAFGSQPPRSSESLGPGTGSTPVQPEGNRPERNPKKLALIIGAAALALVLIIVGAVLIRNYQTQVAEERAAEAARVAEEQRQAEQGRQETAARTTVEEYFGAIATADAEKALTYAAAEPEGNNDLLSRDVLLEANKRAAYGPATIDSVTLDEESPGVWNTGKVTTSYAIGDQPQNVEIPLRKVGADWKLDAVAAPVQLGLSGPDRLVNGVTVRPGDYNMFPGSYSVTSPNPLVTFATTEFVLASPVDSVTGWEPEPVLSDEGRKQTVDAAKRAVDECMKAKELQPPNCPFIRWVEENNLVIDKPSIRYTLKNDPFRDVQFRFYAGTMTASTTVTIEHEIRASATQNGNRGTLVPATQSNPAFVTVKLAEGTPQVSFS</sequence>
<name>A0ABZ3FPE6_9ACTN</name>
<reference evidence="3 4" key="1">
    <citation type="submission" date="2024-04" db="EMBL/GenBank/DDBJ databases">
        <title>Isolation of an actinomycete strain from pig manure.</title>
        <authorList>
            <person name="Gong T."/>
            <person name="Yu Z."/>
            <person name="An M."/>
            <person name="Wei C."/>
            <person name="Yang W."/>
            <person name="Liu L."/>
        </authorList>
    </citation>
    <scope>NUCLEOTIDE SEQUENCE [LARGE SCALE GENOMIC DNA]</scope>
    <source>
        <strain evidence="3 4">ZF39</strain>
    </source>
</reference>
<proteinExistence type="predicted"/>
<dbReference type="EMBL" id="CP154795">
    <property type="protein sequence ID" value="XAN07933.1"/>
    <property type="molecule type" value="Genomic_DNA"/>
</dbReference>
<gene>
    <name evidence="3" type="ORF">AADG42_11650</name>
</gene>
<feature type="compositionally biased region" description="Gly residues" evidence="1">
    <location>
        <begin position="107"/>
        <end position="117"/>
    </location>
</feature>
<dbReference type="Proteomes" id="UP001442841">
    <property type="component" value="Chromosome"/>
</dbReference>
<accession>A0ABZ3FPE6</accession>
<evidence type="ECO:0000313" key="3">
    <source>
        <dbReference type="EMBL" id="XAN07933.1"/>
    </source>
</evidence>
<evidence type="ECO:0000256" key="2">
    <source>
        <dbReference type="SAM" id="Phobius"/>
    </source>
</evidence>
<feature type="transmembrane region" description="Helical" evidence="2">
    <location>
        <begin position="181"/>
        <end position="202"/>
    </location>
</feature>
<feature type="compositionally biased region" description="Low complexity" evidence="1">
    <location>
        <begin position="25"/>
        <end position="47"/>
    </location>
</feature>
<feature type="compositionally biased region" description="Low complexity" evidence="1">
    <location>
        <begin position="65"/>
        <end position="106"/>
    </location>
</feature>
<organism evidence="3 4">
    <name type="scientific">Ammonicoccus fulvus</name>
    <dbReference type="NCBI Taxonomy" id="3138240"/>
    <lineage>
        <taxon>Bacteria</taxon>
        <taxon>Bacillati</taxon>
        <taxon>Actinomycetota</taxon>
        <taxon>Actinomycetes</taxon>
        <taxon>Propionibacteriales</taxon>
        <taxon>Propionibacteriaceae</taxon>
        <taxon>Ammonicoccus</taxon>
    </lineage>
</organism>
<keyword evidence="2" id="KW-0472">Membrane</keyword>
<protein>
    <recommendedName>
        <fullName evidence="5">DUF4878 domain-containing protein</fullName>
    </recommendedName>
</protein>